<dbReference type="PROSITE" id="PS50084">
    <property type="entry name" value="KH_TYPE_1"/>
    <property type="match status" value="1"/>
</dbReference>
<dbReference type="Proteomes" id="UP000483820">
    <property type="component" value="Chromosome I"/>
</dbReference>
<dbReference type="Gene3D" id="3.30.1370.10">
    <property type="entry name" value="K Homology domain, type 1"/>
    <property type="match status" value="1"/>
</dbReference>
<dbReference type="AlphaFoldDB" id="A0A6A5HTF6"/>
<dbReference type="FunFam" id="1.20.5.4010:FF:000002">
    <property type="entry name" value="Held out wings, isoform D"/>
    <property type="match status" value="1"/>
</dbReference>
<dbReference type="EMBL" id="WUAV01000001">
    <property type="protein sequence ID" value="KAF1770036.1"/>
    <property type="molecule type" value="Genomic_DNA"/>
</dbReference>
<dbReference type="InterPro" id="IPR036612">
    <property type="entry name" value="KH_dom_type_1_sf"/>
</dbReference>
<comment type="caution">
    <text evidence="4">The sequence shown here is derived from an EMBL/GenBank/DDBJ whole genome shotgun (WGS) entry which is preliminary data.</text>
</comment>
<dbReference type="Pfam" id="PF22675">
    <property type="entry name" value="KH-I_KHDC4-BBP"/>
    <property type="match status" value="1"/>
</dbReference>
<feature type="domain" description="K Homology" evidence="3">
    <location>
        <begin position="141"/>
        <end position="235"/>
    </location>
</feature>
<reference evidence="4 5" key="1">
    <citation type="submission" date="2019-12" db="EMBL/GenBank/DDBJ databases">
        <title>Chromosome-level assembly of the Caenorhabditis remanei genome.</title>
        <authorList>
            <person name="Teterina A.A."/>
            <person name="Willis J.H."/>
            <person name="Phillips P.C."/>
        </authorList>
    </citation>
    <scope>NUCLEOTIDE SEQUENCE [LARGE SCALE GENOMIC DNA]</scope>
    <source>
        <strain evidence="4 5">PX506</strain>
        <tissue evidence="4">Whole organism</tissue>
    </source>
</reference>
<dbReference type="RefSeq" id="XP_003115053.2">
    <property type="nucleotide sequence ID" value="XM_003115005.2"/>
</dbReference>
<dbReference type="InterPro" id="IPR004087">
    <property type="entry name" value="KH_dom"/>
</dbReference>
<evidence type="ECO:0000313" key="5">
    <source>
        <dbReference type="Proteomes" id="UP000483820"/>
    </source>
</evidence>
<dbReference type="InterPro" id="IPR045071">
    <property type="entry name" value="BBP-like"/>
</dbReference>
<dbReference type="GO" id="GO:0048024">
    <property type="term" value="P:regulation of mRNA splicing, via spliceosome"/>
    <property type="evidence" value="ECO:0007669"/>
    <property type="project" value="TreeGrafter"/>
</dbReference>
<dbReference type="CDD" id="cd22466">
    <property type="entry name" value="KH-I_HOW"/>
    <property type="match status" value="1"/>
</dbReference>
<dbReference type="PANTHER" id="PTHR11208:SF147">
    <property type="entry name" value="RNA-BINDING PROTEIN ASD-2"/>
    <property type="match status" value="1"/>
</dbReference>
<dbReference type="InterPro" id="IPR055256">
    <property type="entry name" value="KH_1_KHDC4/BBP-like"/>
</dbReference>
<sequence length="458" mass="48917">MDGGDCGVLSSGTTMLDGHSDDQCLLNLDTSSGVVPPPPNDTGHEFIGPSSGPPQVTITPSPVSHQPGGANGISTTQHPQYSVEYLSQLLKDKKQLAAFPNVFHHLERLADDEISKVRVALFQFEFTKDNVTLPDAEGDITVHTEKVFVPAKEHPDYNFVGRILGPRGMTAKQLEQETGCKIMVRGRGSMRDKKKEELNRGKPNWEHLSEELHVLIQCEDTANRAKVKLLRAMDEVKKLLVPAPEGEDELKRKQLMELAIINGTYRSGADQSALAAAHLAAVKQQQPLAALQAAALQRGVMANGIQMMANGISRSPTMAVCGAPIVMSPSGRAASAGATATSQAALIMQQQSQLQANAGNAALQQQAALLQQQQAAEYQQILLNQASLYDFSAIQQYAAGQNAVAAAQAQAQAQYGALAAAAAANSAQAGQQQYADYAGVDLTSQQSAHGGYYVRRWA</sequence>
<dbReference type="PANTHER" id="PTHR11208">
    <property type="entry name" value="RNA-BINDING PROTEIN RELATED"/>
    <property type="match status" value="1"/>
</dbReference>
<dbReference type="GO" id="GO:0005634">
    <property type="term" value="C:nucleus"/>
    <property type="evidence" value="ECO:0007669"/>
    <property type="project" value="TreeGrafter"/>
</dbReference>
<evidence type="ECO:0000256" key="2">
    <source>
        <dbReference type="PROSITE-ProRule" id="PRU00117"/>
    </source>
</evidence>
<name>A0A6A5HTF6_CAERE</name>
<dbReference type="CTD" id="9817866"/>
<dbReference type="InterPro" id="IPR032377">
    <property type="entry name" value="STAR_dimer"/>
</dbReference>
<accession>A0A6A5HTF6</accession>
<protein>
    <recommendedName>
        <fullName evidence="3">K Homology domain-containing protein</fullName>
    </recommendedName>
</protein>
<dbReference type="Pfam" id="PF16544">
    <property type="entry name" value="STAR_dimer"/>
    <property type="match status" value="1"/>
</dbReference>
<gene>
    <name evidence="4" type="ORF">GCK72_001853</name>
</gene>
<evidence type="ECO:0000256" key="1">
    <source>
        <dbReference type="ARBA" id="ARBA00022884"/>
    </source>
</evidence>
<dbReference type="SMART" id="SM00322">
    <property type="entry name" value="KH"/>
    <property type="match status" value="1"/>
</dbReference>
<dbReference type="KEGG" id="crq:GCK72_001853"/>
<dbReference type="GO" id="GO:0003729">
    <property type="term" value="F:mRNA binding"/>
    <property type="evidence" value="ECO:0007669"/>
    <property type="project" value="TreeGrafter"/>
</dbReference>
<dbReference type="GeneID" id="9817866"/>
<evidence type="ECO:0000259" key="3">
    <source>
        <dbReference type="SMART" id="SM00322"/>
    </source>
</evidence>
<dbReference type="GO" id="GO:0003727">
    <property type="term" value="F:single-stranded RNA binding"/>
    <property type="evidence" value="ECO:0007669"/>
    <property type="project" value="UniProtKB-ARBA"/>
</dbReference>
<dbReference type="GO" id="GO:0043186">
    <property type="term" value="C:P granule"/>
    <property type="evidence" value="ECO:0007669"/>
    <property type="project" value="UniProtKB-ARBA"/>
</dbReference>
<dbReference type="FunFam" id="3.30.1370.10:FF:000028">
    <property type="entry name" value="protein quaking isoform X2"/>
    <property type="match status" value="1"/>
</dbReference>
<organism evidence="4 5">
    <name type="scientific">Caenorhabditis remanei</name>
    <name type="common">Caenorhabditis vulgaris</name>
    <dbReference type="NCBI Taxonomy" id="31234"/>
    <lineage>
        <taxon>Eukaryota</taxon>
        <taxon>Metazoa</taxon>
        <taxon>Ecdysozoa</taxon>
        <taxon>Nematoda</taxon>
        <taxon>Chromadorea</taxon>
        <taxon>Rhabditida</taxon>
        <taxon>Rhabditina</taxon>
        <taxon>Rhabditomorpha</taxon>
        <taxon>Rhabditoidea</taxon>
        <taxon>Rhabditidae</taxon>
        <taxon>Peloderinae</taxon>
        <taxon>Caenorhabditis</taxon>
    </lineage>
</organism>
<dbReference type="Gene3D" id="1.20.5.4010">
    <property type="match status" value="1"/>
</dbReference>
<evidence type="ECO:0000313" key="4">
    <source>
        <dbReference type="EMBL" id="KAF1770036.1"/>
    </source>
</evidence>
<proteinExistence type="predicted"/>
<keyword evidence="1 2" id="KW-0694">RNA-binding</keyword>
<dbReference type="SUPFAM" id="SSF54791">
    <property type="entry name" value="Eukaryotic type KH-domain (KH-domain type I)"/>
    <property type="match status" value="1"/>
</dbReference>